<keyword evidence="2" id="KW-0689">Ribosomal protein</keyword>
<protein>
    <recommendedName>
        <fullName evidence="7">37S ribosomal protein</fullName>
    </recommendedName>
</protein>
<gene>
    <name evidence="5" type="ORF">SCUCBS95973_002100</name>
</gene>
<evidence type="ECO:0000256" key="1">
    <source>
        <dbReference type="ARBA" id="ARBA00006194"/>
    </source>
</evidence>
<keyword evidence="3" id="KW-0687">Ribonucleoprotein</keyword>
<feature type="region of interest" description="Disordered" evidence="4">
    <location>
        <begin position="65"/>
        <end position="133"/>
    </location>
</feature>
<dbReference type="HAMAP" id="MF_01310">
    <property type="entry name" value="Ribosomal_uS11"/>
    <property type="match status" value="1"/>
</dbReference>
<organism evidence="5 6">
    <name type="scientific">Sporothrix curviconia</name>
    <dbReference type="NCBI Taxonomy" id="1260050"/>
    <lineage>
        <taxon>Eukaryota</taxon>
        <taxon>Fungi</taxon>
        <taxon>Dikarya</taxon>
        <taxon>Ascomycota</taxon>
        <taxon>Pezizomycotina</taxon>
        <taxon>Sordariomycetes</taxon>
        <taxon>Sordariomycetidae</taxon>
        <taxon>Ophiostomatales</taxon>
        <taxon>Ophiostomataceae</taxon>
        <taxon>Sporothrix</taxon>
    </lineage>
</organism>
<dbReference type="InterPro" id="IPR036967">
    <property type="entry name" value="Ribosomal_uS11_sf"/>
</dbReference>
<evidence type="ECO:0000256" key="4">
    <source>
        <dbReference type="SAM" id="MobiDB-lite"/>
    </source>
</evidence>
<feature type="compositionally biased region" description="Low complexity" evidence="4">
    <location>
        <begin position="88"/>
        <end position="100"/>
    </location>
</feature>
<dbReference type="PANTHER" id="PTHR11759">
    <property type="entry name" value="40S RIBOSOMAL PROTEIN S14/30S RIBOSOMAL PROTEIN S11"/>
    <property type="match status" value="1"/>
</dbReference>
<reference evidence="5 6" key="1">
    <citation type="submission" date="2024-01" db="EMBL/GenBank/DDBJ databases">
        <authorList>
            <person name="Allen C."/>
            <person name="Tagirdzhanova G."/>
        </authorList>
    </citation>
    <scope>NUCLEOTIDE SEQUENCE [LARGE SCALE GENOMIC DNA]</scope>
</reference>
<comment type="similarity">
    <text evidence="1">Belongs to the universal ribosomal protein uS11 family.</text>
</comment>
<proteinExistence type="inferred from homology"/>
<dbReference type="Proteomes" id="UP001642405">
    <property type="component" value="Unassembled WGS sequence"/>
</dbReference>
<dbReference type="Gene3D" id="3.30.420.80">
    <property type="entry name" value="Ribosomal protein S11"/>
    <property type="match status" value="1"/>
</dbReference>
<dbReference type="InterPro" id="IPR001971">
    <property type="entry name" value="Ribosomal_uS11"/>
</dbReference>
<sequence length="276" mass="29616">MDKVSTGSLRLARMLVQSIASPTVRPTSRFFSSSSSSSPNSSSILTALRQPCAAAIQPIRVFSSSAARKADQPPEGSSTETHAGADNAASSKPPRPSSASLMEGLADLLPMSRDGSAPPASSQTPSSFSSAPRLTTGFDDLNLMKKDAEQHMQGNYHFAIYAHRGNTHVTVSKPDGKVILSLSCGNLGFRKSGRGTYDAAYQLGAYAVDKLYQNNWHKKIQHMRVTLRGFGPGREALVKILLGTEGRPLRDKITQVSDTTRLKFGGSRSPKPRRLG</sequence>
<dbReference type="Pfam" id="PF00411">
    <property type="entry name" value="Ribosomal_S11"/>
    <property type="match status" value="1"/>
</dbReference>
<accession>A0ABP0B475</accession>
<dbReference type="EMBL" id="CAWUHB010000008">
    <property type="protein sequence ID" value="CAK7214313.1"/>
    <property type="molecule type" value="Genomic_DNA"/>
</dbReference>
<evidence type="ECO:0008006" key="7">
    <source>
        <dbReference type="Google" id="ProtNLM"/>
    </source>
</evidence>
<evidence type="ECO:0000313" key="5">
    <source>
        <dbReference type="EMBL" id="CAK7214313.1"/>
    </source>
</evidence>
<evidence type="ECO:0000313" key="6">
    <source>
        <dbReference type="Proteomes" id="UP001642405"/>
    </source>
</evidence>
<dbReference type="SUPFAM" id="SSF53137">
    <property type="entry name" value="Translational machinery components"/>
    <property type="match status" value="1"/>
</dbReference>
<feature type="compositionally biased region" description="Low complexity" evidence="4">
    <location>
        <begin position="116"/>
        <end position="132"/>
    </location>
</feature>
<name>A0ABP0B475_9PEZI</name>
<evidence type="ECO:0000256" key="2">
    <source>
        <dbReference type="ARBA" id="ARBA00022980"/>
    </source>
</evidence>
<comment type="caution">
    <text evidence="5">The sequence shown here is derived from an EMBL/GenBank/DDBJ whole genome shotgun (WGS) entry which is preliminary data.</text>
</comment>
<keyword evidence="6" id="KW-1185">Reference proteome</keyword>
<evidence type="ECO:0000256" key="3">
    <source>
        <dbReference type="ARBA" id="ARBA00023274"/>
    </source>
</evidence>